<sequence length="130" mass="15623">MDDLKKQNFYKNLSYPSKKLTETIILIDRKKQRTFYVTTSFMILLFLSTILVISNFKSNDFLILCIFMIILLIISIIYRPLEIINSTFKETKSTLIKQINSNHFCNCEKHCLCRDNFIKYMKEKKRIKLY</sequence>
<gene>
    <name evidence="2" type="ORF">SAMN05443638_12720</name>
</gene>
<proteinExistence type="predicted"/>
<evidence type="ECO:0000256" key="1">
    <source>
        <dbReference type="SAM" id="Phobius"/>
    </source>
</evidence>
<evidence type="ECO:0000313" key="2">
    <source>
        <dbReference type="EMBL" id="SHF04462.1"/>
    </source>
</evidence>
<accession>A0A1M4YG16</accession>
<protein>
    <submittedName>
        <fullName evidence="2">Uncharacterized protein</fullName>
    </submittedName>
</protein>
<dbReference type="Proteomes" id="UP000184035">
    <property type="component" value="Unassembled WGS sequence"/>
</dbReference>
<dbReference type="EMBL" id="FQVM01000027">
    <property type="protein sequence ID" value="SHF04462.1"/>
    <property type="molecule type" value="Genomic_DNA"/>
</dbReference>
<feature type="transmembrane region" description="Helical" evidence="1">
    <location>
        <begin position="35"/>
        <end position="55"/>
    </location>
</feature>
<keyword evidence="1" id="KW-0812">Transmembrane</keyword>
<keyword evidence="3" id="KW-1185">Reference proteome</keyword>
<dbReference type="AlphaFoldDB" id="A0A1M4YG16"/>
<organism evidence="2 3">
    <name type="scientific">Clostridium fallax</name>
    <dbReference type="NCBI Taxonomy" id="1533"/>
    <lineage>
        <taxon>Bacteria</taxon>
        <taxon>Bacillati</taxon>
        <taxon>Bacillota</taxon>
        <taxon>Clostridia</taxon>
        <taxon>Eubacteriales</taxon>
        <taxon>Clostridiaceae</taxon>
        <taxon>Clostridium</taxon>
    </lineage>
</organism>
<reference evidence="2 3" key="1">
    <citation type="submission" date="2016-11" db="EMBL/GenBank/DDBJ databases">
        <authorList>
            <person name="Jaros S."/>
            <person name="Januszkiewicz K."/>
            <person name="Wedrychowicz H."/>
        </authorList>
    </citation>
    <scope>NUCLEOTIDE SEQUENCE [LARGE SCALE GENOMIC DNA]</scope>
    <source>
        <strain evidence="2 3">DSM 2631</strain>
    </source>
</reference>
<dbReference type="RefSeq" id="WP_072897229.1">
    <property type="nucleotide sequence ID" value="NZ_FQVM01000027.1"/>
</dbReference>
<name>A0A1M4YG16_9CLOT</name>
<keyword evidence="1" id="KW-0472">Membrane</keyword>
<evidence type="ECO:0000313" key="3">
    <source>
        <dbReference type="Proteomes" id="UP000184035"/>
    </source>
</evidence>
<feature type="transmembrane region" description="Helical" evidence="1">
    <location>
        <begin position="61"/>
        <end position="81"/>
    </location>
</feature>
<keyword evidence="1" id="KW-1133">Transmembrane helix</keyword>